<dbReference type="AlphaFoldDB" id="A0A7J0A206"/>
<dbReference type="GO" id="GO:0016757">
    <property type="term" value="F:glycosyltransferase activity"/>
    <property type="evidence" value="ECO:0007669"/>
    <property type="project" value="UniProtKB-KW"/>
</dbReference>
<dbReference type="Proteomes" id="UP000491181">
    <property type="component" value="Unassembled WGS sequence"/>
</dbReference>
<dbReference type="Pfam" id="PF00534">
    <property type="entry name" value="Glycos_transf_1"/>
    <property type="match status" value="1"/>
</dbReference>
<dbReference type="PANTHER" id="PTHR45947">
    <property type="entry name" value="SULFOQUINOVOSYL TRANSFERASE SQD2"/>
    <property type="match status" value="1"/>
</dbReference>
<dbReference type="RefSeq" id="WP_228767178.1">
    <property type="nucleotide sequence ID" value="NZ_BLLS01000039.1"/>
</dbReference>
<name>A0A7J0A206_9BACE</name>
<protein>
    <submittedName>
        <fullName evidence="2">N-acetylgalactosamine-N,N'-diacetylbacillosaminyl-diphospho-undecaprenol 4-alpha-N-acetylgalactosaminyltransferase</fullName>
        <ecNumber evidence="2">2.4.1.291</ecNumber>
    </submittedName>
</protein>
<keyword evidence="2" id="KW-0328">Glycosyltransferase</keyword>
<sequence>MIDSLTCGGAERSLVSLLPLLDYDKVDVTLMLVGRGGVFEQYVPKQVKMITMTHPIGLSNHLSRLLYSFFLRVFPLLGIKEHTAETRWRAVGWAMPRVEEVYDVAIAYQQGFPSYYIADKVIAKHKYTWVNADIKKAGYDVSYTNKVYAKYDKVIGVSDAVCNDLKMYGYVCDTEKIVAVYDILNTDLIRQMSKESGFTDGYTGIRLVTVGRMVPPKSYDLAVKAADELQKRGYKFKWSFVGDGCSRPMIERMIAEYNLGEYIELLGEHANPYPFMAVCDIYVQTSSFEGFGLTVTEARILGKAEVCTNFPSAYNQITDGETGLICEMTPKAVADKIELLLLDNKLKTKLEENVAKEVNTTAETESAKVKALIEI</sequence>
<dbReference type="CDD" id="cd03811">
    <property type="entry name" value="GT4_GT28_WabH-like"/>
    <property type="match status" value="1"/>
</dbReference>
<keyword evidence="2" id="KW-0808">Transferase</keyword>
<proteinExistence type="predicted"/>
<evidence type="ECO:0000313" key="3">
    <source>
        <dbReference type="Proteomes" id="UP000491181"/>
    </source>
</evidence>
<dbReference type="PANTHER" id="PTHR45947:SF3">
    <property type="entry name" value="SULFOQUINOVOSYL TRANSFERASE SQD2"/>
    <property type="match status" value="1"/>
</dbReference>
<dbReference type="EC" id="2.4.1.291" evidence="2"/>
<gene>
    <name evidence="2" type="primary">pglJ</name>
    <name evidence="2" type="ORF">IMSAGC001_01792</name>
</gene>
<dbReference type="EMBL" id="BLLS01000039">
    <property type="protein sequence ID" value="GFH86384.1"/>
    <property type="molecule type" value="Genomic_DNA"/>
</dbReference>
<dbReference type="SUPFAM" id="SSF53756">
    <property type="entry name" value="UDP-Glycosyltransferase/glycogen phosphorylase"/>
    <property type="match status" value="1"/>
</dbReference>
<organism evidence="2 3">
    <name type="scientific">Bacteroides acidifaciens</name>
    <dbReference type="NCBI Taxonomy" id="85831"/>
    <lineage>
        <taxon>Bacteria</taxon>
        <taxon>Pseudomonadati</taxon>
        <taxon>Bacteroidota</taxon>
        <taxon>Bacteroidia</taxon>
        <taxon>Bacteroidales</taxon>
        <taxon>Bacteroidaceae</taxon>
        <taxon>Bacteroides</taxon>
    </lineage>
</organism>
<evidence type="ECO:0000259" key="1">
    <source>
        <dbReference type="Pfam" id="PF00534"/>
    </source>
</evidence>
<evidence type="ECO:0000313" key="2">
    <source>
        <dbReference type="EMBL" id="GFH86384.1"/>
    </source>
</evidence>
<comment type="caution">
    <text evidence="2">The sequence shown here is derived from an EMBL/GenBank/DDBJ whole genome shotgun (WGS) entry which is preliminary data.</text>
</comment>
<feature type="domain" description="Glycosyl transferase family 1" evidence="1">
    <location>
        <begin position="207"/>
        <end position="356"/>
    </location>
</feature>
<dbReference type="InterPro" id="IPR050194">
    <property type="entry name" value="Glycosyltransferase_grp1"/>
</dbReference>
<accession>A0A7J0A206</accession>
<dbReference type="InterPro" id="IPR001296">
    <property type="entry name" value="Glyco_trans_1"/>
</dbReference>
<dbReference type="Gene3D" id="3.40.50.2000">
    <property type="entry name" value="Glycogen Phosphorylase B"/>
    <property type="match status" value="2"/>
</dbReference>
<reference evidence="2 3" key="1">
    <citation type="journal article" date="2020" name="Microbiome">
        <title>Single-cell genomics of uncultured bacteria reveals dietary fiber responders in the mouse gut microbiota.</title>
        <authorList>
            <person name="Chijiiwa R."/>
            <person name="Hosokawa M."/>
            <person name="Kogawa M."/>
            <person name="Nishikawa Y."/>
            <person name="Ide K."/>
            <person name="Sakanashi C."/>
            <person name="Takahashi K."/>
            <person name="Takeyama H."/>
        </authorList>
    </citation>
    <scope>NUCLEOTIDE SEQUENCE [LARGE SCALE GENOMIC DNA]</scope>
    <source>
        <strain evidence="2">IMSAGC_001</strain>
    </source>
</reference>